<dbReference type="PANTHER" id="PTHR30354:SF22">
    <property type="entry name" value="HIGH-AFFINITY GLUCONATE TRANSPORTER"/>
    <property type="match status" value="1"/>
</dbReference>
<feature type="transmembrane region" description="Helical" evidence="8">
    <location>
        <begin position="368"/>
        <end position="386"/>
    </location>
</feature>
<proteinExistence type="inferred from homology"/>
<feature type="transmembrane region" description="Helical" evidence="8">
    <location>
        <begin position="462"/>
        <end position="483"/>
    </location>
</feature>
<evidence type="ECO:0000313" key="9">
    <source>
        <dbReference type="EMBL" id="QDU62225.1"/>
    </source>
</evidence>
<evidence type="ECO:0000256" key="1">
    <source>
        <dbReference type="ARBA" id="ARBA00004651"/>
    </source>
</evidence>
<feature type="transmembrane region" description="Helical" evidence="8">
    <location>
        <begin position="126"/>
        <end position="149"/>
    </location>
</feature>
<evidence type="ECO:0000256" key="5">
    <source>
        <dbReference type="ARBA" id="ARBA00022989"/>
    </source>
</evidence>
<dbReference type="KEGG" id="knv:Pan216_30920"/>
<dbReference type="PANTHER" id="PTHR30354">
    <property type="entry name" value="GNT FAMILY GLUCONATE TRANSPORTER"/>
    <property type="match status" value="1"/>
</dbReference>
<evidence type="ECO:0000256" key="2">
    <source>
        <dbReference type="ARBA" id="ARBA00022448"/>
    </source>
</evidence>
<keyword evidence="3" id="KW-1003">Cell membrane</keyword>
<keyword evidence="6 8" id="KW-0472">Membrane</keyword>
<dbReference type="GO" id="GO:0005886">
    <property type="term" value="C:plasma membrane"/>
    <property type="evidence" value="ECO:0007669"/>
    <property type="project" value="UniProtKB-SubCell"/>
</dbReference>
<keyword evidence="4 8" id="KW-0812">Transmembrane</keyword>
<keyword evidence="2" id="KW-0813">Transport</keyword>
<dbReference type="InterPro" id="IPR003474">
    <property type="entry name" value="Glcn_transporter"/>
</dbReference>
<organism evidence="9 10">
    <name type="scientific">Kolteria novifilia</name>
    <dbReference type="NCBI Taxonomy" id="2527975"/>
    <lineage>
        <taxon>Bacteria</taxon>
        <taxon>Pseudomonadati</taxon>
        <taxon>Planctomycetota</taxon>
        <taxon>Planctomycetia</taxon>
        <taxon>Kolteriales</taxon>
        <taxon>Kolteriaceae</taxon>
        <taxon>Kolteria</taxon>
    </lineage>
</organism>
<sequence length="496" mass="51727">MPGFVIVLVGVIVVIAGVLALRLHAFLALILAALTVTLMTPGSAMETFAARKVAKGEWTESAAQSFVDETAGIRVAKAFGSACGRIGLIIALAAVIGRCLLDSGAADRIVRATLALFGETRAALAFLLSGFFLGIPVFFDTIFYLMLPLGTAMALRTRSHYVLYILTISAGASMAHSLVPPTPGPLFVATDLGIPVGTMMVGGLLVGLVTSTVGYLYAVWCDRAGPIPVPESHQRLESEGPDEEQLPSRPPSLALAVTPIVLPVLLIAGGTIVEAITGTPLRKMDPAWAQVLALVADRNVAMALAAAVSLGMLVLHGTEHRDDRRKAIQHALASGGVIILITSAGGAFGNALQLTGVGQEIKQWVLHYEFRGVWLLLLAFGVTALVRTAQGSATVAMVTAAGILGDLAAESSQLGIAPIYLALAIGCGSKPISWMNDSGFWIVGKMSGFSEWQTLRTFSATLTIMGFAGLLVLLLAASCFPMVESITMAPPVGSSR</sequence>
<dbReference type="Proteomes" id="UP000317093">
    <property type="component" value="Chromosome"/>
</dbReference>
<dbReference type="EMBL" id="CP036279">
    <property type="protein sequence ID" value="QDU62225.1"/>
    <property type="molecule type" value="Genomic_DNA"/>
</dbReference>
<protein>
    <submittedName>
        <fullName evidence="9">Inner membrane permease YgbN</fullName>
    </submittedName>
</protein>
<accession>A0A518B5H6</accession>
<reference evidence="9 10" key="1">
    <citation type="submission" date="2019-02" db="EMBL/GenBank/DDBJ databases">
        <title>Deep-cultivation of Planctomycetes and their phenomic and genomic characterization uncovers novel biology.</title>
        <authorList>
            <person name="Wiegand S."/>
            <person name="Jogler M."/>
            <person name="Boedeker C."/>
            <person name="Pinto D."/>
            <person name="Vollmers J."/>
            <person name="Rivas-Marin E."/>
            <person name="Kohn T."/>
            <person name="Peeters S.H."/>
            <person name="Heuer A."/>
            <person name="Rast P."/>
            <person name="Oberbeckmann S."/>
            <person name="Bunk B."/>
            <person name="Jeske O."/>
            <person name="Meyerdierks A."/>
            <person name="Storesund J.E."/>
            <person name="Kallscheuer N."/>
            <person name="Luecker S."/>
            <person name="Lage O.M."/>
            <person name="Pohl T."/>
            <person name="Merkel B.J."/>
            <person name="Hornburger P."/>
            <person name="Mueller R.-W."/>
            <person name="Bruemmer F."/>
            <person name="Labrenz M."/>
            <person name="Spormann A.M."/>
            <person name="Op den Camp H."/>
            <person name="Overmann J."/>
            <person name="Amann R."/>
            <person name="Jetten M.S.M."/>
            <person name="Mascher T."/>
            <person name="Medema M.H."/>
            <person name="Devos D.P."/>
            <person name="Kaster A.-K."/>
            <person name="Ovreas L."/>
            <person name="Rohde M."/>
            <person name="Galperin M.Y."/>
            <person name="Jogler C."/>
        </authorList>
    </citation>
    <scope>NUCLEOTIDE SEQUENCE [LARGE SCALE GENOMIC DNA]</scope>
    <source>
        <strain evidence="9 10">Pan216</strain>
    </source>
</reference>
<evidence type="ECO:0000256" key="4">
    <source>
        <dbReference type="ARBA" id="ARBA00022692"/>
    </source>
</evidence>
<comment type="subcellular location">
    <subcellularLocation>
        <location evidence="1">Cell membrane</location>
        <topology evidence="1">Multi-pass membrane protein</topology>
    </subcellularLocation>
</comment>
<feature type="transmembrane region" description="Helical" evidence="8">
    <location>
        <begin position="288"/>
        <end position="315"/>
    </location>
</feature>
<keyword evidence="10" id="KW-1185">Reference proteome</keyword>
<evidence type="ECO:0000313" key="10">
    <source>
        <dbReference type="Proteomes" id="UP000317093"/>
    </source>
</evidence>
<evidence type="ECO:0000256" key="7">
    <source>
        <dbReference type="ARBA" id="ARBA00049663"/>
    </source>
</evidence>
<dbReference type="RefSeq" id="WP_145258820.1">
    <property type="nucleotide sequence ID" value="NZ_CP036279.1"/>
</dbReference>
<evidence type="ECO:0000256" key="6">
    <source>
        <dbReference type="ARBA" id="ARBA00023136"/>
    </source>
</evidence>
<feature type="transmembrane region" description="Helical" evidence="8">
    <location>
        <begin position="6"/>
        <end position="36"/>
    </location>
</feature>
<dbReference type="OrthoDB" id="9787129at2"/>
<evidence type="ECO:0000256" key="8">
    <source>
        <dbReference type="SAM" id="Phobius"/>
    </source>
</evidence>
<feature type="transmembrane region" description="Helical" evidence="8">
    <location>
        <begin position="327"/>
        <end position="348"/>
    </location>
</feature>
<dbReference type="AlphaFoldDB" id="A0A518B5H6"/>
<keyword evidence="5 8" id="KW-1133">Transmembrane helix</keyword>
<evidence type="ECO:0000256" key="3">
    <source>
        <dbReference type="ARBA" id="ARBA00022475"/>
    </source>
</evidence>
<dbReference type="Pfam" id="PF02447">
    <property type="entry name" value="GntP_permease"/>
    <property type="match status" value="1"/>
</dbReference>
<dbReference type="GO" id="GO:0015128">
    <property type="term" value="F:gluconate transmembrane transporter activity"/>
    <property type="evidence" value="ECO:0007669"/>
    <property type="project" value="InterPro"/>
</dbReference>
<gene>
    <name evidence="9" type="primary">ygbN</name>
    <name evidence="9" type="ORF">Pan216_30920</name>
</gene>
<feature type="transmembrane region" description="Helical" evidence="8">
    <location>
        <begin position="199"/>
        <end position="220"/>
    </location>
</feature>
<feature type="transmembrane region" description="Helical" evidence="8">
    <location>
        <begin position="161"/>
        <end position="179"/>
    </location>
</feature>
<comment type="similarity">
    <text evidence="7">Belongs to the GntP permease family.</text>
</comment>
<feature type="transmembrane region" description="Helical" evidence="8">
    <location>
        <begin position="253"/>
        <end position="276"/>
    </location>
</feature>
<name>A0A518B5H6_9BACT</name>